<dbReference type="GO" id="GO:0009847">
    <property type="term" value="P:spore germination"/>
    <property type="evidence" value="ECO:0007669"/>
    <property type="project" value="UniProtKB-ARBA"/>
</dbReference>
<organism evidence="18 19">
    <name type="scientific">Kyrpidia spormannii</name>
    <dbReference type="NCBI Taxonomy" id="2055160"/>
    <lineage>
        <taxon>Bacteria</taxon>
        <taxon>Bacillati</taxon>
        <taxon>Bacillota</taxon>
        <taxon>Bacilli</taxon>
        <taxon>Bacillales</taxon>
        <taxon>Alicyclobacillaceae</taxon>
        <taxon>Kyrpidia</taxon>
    </lineage>
</organism>
<evidence type="ECO:0000256" key="11">
    <source>
        <dbReference type="ARBA" id="ARBA00060432"/>
    </source>
</evidence>
<dbReference type="SUPFAM" id="SSF56112">
    <property type="entry name" value="Protein kinase-like (PK-like)"/>
    <property type="match status" value="1"/>
</dbReference>
<feature type="domain" description="PASTA" evidence="17">
    <location>
        <begin position="492"/>
        <end position="560"/>
    </location>
</feature>
<dbReference type="GO" id="GO:0007165">
    <property type="term" value="P:signal transduction"/>
    <property type="evidence" value="ECO:0007669"/>
    <property type="project" value="UniProtKB-ARBA"/>
</dbReference>
<name>A0A2K8N9I5_9BACL</name>
<evidence type="ECO:0000256" key="8">
    <source>
        <dbReference type="ARBA" id="ARBA00022968"/>
    </source>
</evidence>
<dbReference type="SMART" id="SM00220">
    <property type="entry name" value="S_TKc"/>
    <property type="match status" value="1"/>
</dbReference>
<dbReference type="KEGG" id="kyr:CVV65_09270"/>
<keyword evidence="7 13" id="KW-0067">ATP-binding</keyword>
<keyword evidence="6 18" id="KW-0418">Kinase</keyword>
<dbReference type="Proteomes" id="UP000231932">
    <property type="component" value="Chromosome"/>
</dbReference>
<gene>
    <name evidence="18" type="ORF">CVV65_09270</name>
</gene>
<comment type="catalytic activity">
    <reaction evidence="10">
        <text>L-seryl-[protein] + ATP = O-phospho-L-seryl-[protein] + ADP + H(+)</text>
        <dbReference type="Rhea" id="RHEA:17989"/>
        <dbReference type="Rhea" id="RHEA-COMP:9863"/>
        <dbReference type="Rhea" id="RHEA-COMP:11604"/>
        <dbReference type="ChEBI" id="CHEBI:15378"/>
        <dbReference type="ChEBI" id="CHEBI:29999"/>
        <dbReference type="ChEBI" id="CHEBI:30616"/>
        <dbReference type="ChEBI" id="CHEBI:83421"/>
        <dbReference type="ChEBI" id="CHEBI:456216"/>
        <dbReference type="EC" id="2.7.11.1"/>
    </reaction>
</comment>
<evidence type="ECO:0000256" key="12">
    <source>
        <dbReference type="ARBA" id="ARBA00070041"/>
    </source>
</evidence>
<proteinExistence type="predicted"/>
<evidence type="ECO:0000313" key="18">
    <source>
        <dbReference type="EMBL" id="ATY85092.1"/>
    </source>
</evidence>
<dbReference type="FunFam" id="1.10.510.10:FF:000021">
    <property type="entry name" value="Serine/threonine protein kinase"/>
    <property type="match status" value="1"/>
</dbReference>
<reference evidence="19" key="1">
    <citation type="submission" date="2017-11" db="EMBL/GenBank/DDBJ databases">
        <title>Complete Genome Sequence of Kyrpidia sp. Strain EA-1, a thermophilic, hydrogen-oxidizing Bacterium, isolated from the Azores.</title>
        <authorList>
            <person name="Reiner J.E."/>
            <person name="Lapp C.J."/>
            <person name="Bunk B."/>
            <person name="Gescher J."/>
        </authorList>
    </citation>
    <scope>NUCLEOTIDE SEQUENCE [LARGE SCALE GENOMIC DNA]</scope>
    <source>
        <strain evidence="19">EA-1</strain>
    </source>
</reference>
<dbReference type="NCBIfam" id="NF033483">
    <property type="entry name" value="PknB_PASTA_kin"/>
    <property type="match status" value="1"/>
</dbReference>
<dbReference type="PROSITE" id="PS00108">
    <property type="entry name" value="PROTEIN_KINASE_ST"/>
    <property type="match status" value="1"/>
</dbReference>
<dbReference type="InterPro" id="IPR017441">
    <property type="entry name" value="Protein_kinase_ATP_BS"/>
</dbReference>
<dbReference type="SMART" id="SM00740">
    <property type="entry name" value="PASTA"/>
    <property type="match status" value="3"/>
</dbReference>
<dbReference type="PROSITE" id="PS50011">
    <property type="entry name" value="PROTEIN_KINASE_DOM"/>
    <property type="match status" value="1"/>
</dbReference>
<dbReference type="InterPro" id="IPR008271">
    <property type="entry name" value="Ser/Thr_kinase_AS"/>
</dbReference>
<evidence type="ECO:0000259" key="16">
    <source>
        <dbReference type="PROSITE" id="PS50011"/>
    </source>
</evidence>
<keyword evidence="2 18" id="KW-0723">Serine/threonine-protein kinase</keyword>
<dbReference type="PANTHER" id="PTHR43289">
    <property type="entry name" value="MITOGEN-ACTIVATED PROTEIN KINASE KINASE KINASE 20-RELATED"/>
    <property type="match status" value="1"/>
</dbReference>
<dbReference type="GO" id="GO:0004674">
    <property type="term" value="F:protein serine/threonine kinase activity"/>
    <property type="evidence" value="ECO:0007669"/>
    <property type="project" value="UniProtKB-KW"/>
</dbReference>
<evidence type="ECO:0000256" key="6">
    <source>
        <dbReference type="ARBA" id="ARBA00022777"/>
    </source>
</evidence>
<dbReference type="InterPro" id="IPR000719">
    <property type="entry name" value="Prot_kinase_dom"/>
</dbReference>
<dbReference type="GO" id="GO:0071224">
    <property type="term" value="P:cellular response to peptidoglycan"/>
    <property type="evidence" value="ECO:0007669"/>
    <property type="project" value="UniProtKB-ARBA"/>
</dbReference>
<keyword evidence="5 13" id="KW-0547">Nucleotide-binding</keyword>
<feature type="region of interest" description="Disordered" evidence="14">
    <location>
        <begin position="280"/>
        <end position="310"/>
    </location>
</feature>
<dbReference type="CDD" id="cd06577">
    <property type="entry name" value="PASTA_pknB"/>
    <property type="match status" value="3"/>
</dbReference>
<evidence type="ECO:0000256" key="1">
    <source>
        <dbReference type="ARBA" id="ARBA00012513"/>
    </source>
</evidence>
<dbReference type="InterPro" id="IPR011009">
    <property type="entry name" value="Kinase-like_dom_sf"/>
</dbReference>
<dbReference type="Pfam" id="PF00069">
    <property type="entry name" value="Pkinase"/>
    <property type="match status" value="1"/>
</dbReference>
<dbReference type="CDD" id="cd14014">
    <property type="entry name" value="STKc_PknB_like"/>
    <property type="match status" value="1"/>
</dbReference>
<accession>A0A2K8N9I5</accession>
<keyword evidence="19" id="KW-1185">Reference proteome</keyword>
<dbReference type="GO" id="GO:0005524">
    <property type="term" value="F:ATP binding"/>
    <property type="evidence" value="ECO:0007669"/>
    <property type="project" value="UniProtKB-UniRule"/>
</dbReference>
<dbReference type="FunFam" id="3.30.200.20:FF:000035">
    <property type="entry name" value="Serine/threonine protein kinase Stk1"/>
    <property type="match status" value="1"/>
</dbReference>
<dbReference type="Gene3D" id="3.30.10.20">
    <property type="match status" value="3"/>
</dbReference>
<evidence type="ECO:0000256" key="10">
    <source>
        <dbReference type="ARBA" id="ARBA00048679"/>
    </source>
</evidence>
<dbReference type="AlphaFoldDB" id="A0A2K8N9I5"/>
<evidence type="ECO:0000256" key="5">
    <source>
        <dbReference type="ARBA" id="ARBA00022741"/>
    </source>
</evidence>
<feature type="transmembrane region" description="Helical" evidence="15">
    <location>
        <begin position="325"/>
        <end position="347"/>
    </location>
</feature>
<sequence>MIGRLLGGRYQIEQAVGGGGMSVVYRALDTVLGRRVAVKVLRSQFGDDADFIRRFRREAQAAASLSHPNIVNIFDVGTDGDDHFIVMEYVEGHTLKEWIQQRGPLPVEEVVEIGRQVCAALAHAHDRGIVHRDIKPHNILITDARVVKVTDFGIARAITANTITYAGSVIGSVHYFSPEQARGEMTDIKSDIYSLGVVLYEMVTGHLPFSGDSPISVALKHVREPLVEPRQLNPGIPQSMENVILRAMAKNPLDRYDSVKEMAEDLDVVLELRDVPKFVPQHGDGQSEETRLYTPVSGAENNADRKAADEAAKPRRRGWFYVKRAALWTLAVLLVMAVLGVGAYYAFTTWMRVPDVTMPNVVGKPYADAVAQLTQSGFSQNNIQRVDMPSNAVPPGAVFKQDPDAGITVKANRSITLWVSIGQETVAMPAVENMPLSQAKQLLKQNGIPDSQIAVNYEYSDQPKDTVIRQYPREEVAVVPGKDQVQLVVSQGPQLVTVPNVVGSTEQDARQQLTAAGLTVGKVQTQPDYKAPSGVVIQQAPYKPGDQVPKGRAVDLWVSSGYPQDAKTAVFPVVVAIPAGHSPVQVKIVVTDARGANQTVVSETTSVSKVYPVQVVLSPDTGADIKWYVDGQQQGEKVIPYNGT</sequence>
<keyword evidence="3" id="KW-0309">Germination</keyword>
<evidence type="ECO:0000313" key="19">
    <source>
        <dbReference type="Proteomes" id="UP000231932"/>
    </source>
</evidence>
<dbReference type="Gene3D" id="1.10.510.10">
    <property type="entry name" value="Transferase(Phosphotransferase) domain 1"/>
    <property type="match status" value="1"/>
</dbReference>
<dbReference type="PROSITE" id="PS51178">
    <property type="entry name" value="PASTA"/>
    <property type="match status" value="3"/>
</dbReference>
<feature type="domain" description="Protein kinase" evidence="16">
    <location>
        <begin position="10"/>
        <end position="270"/>
    </location>
</feature>
<evidence type="ECO:0000259" key="17">
    <source>
        <dbReference type="PROSITE" id="PS51178"/>
    </source>
</evidence>
<evidence type="ECO:0000256" key="2">
    <source>
        <dbReference type="ARBA" id="ARBA00022527"/>
    </source>
</evidence>
<dbReference type="OrthoDB" id="9788659at2"/>
<evidence type="ECO:0000256" key="14">
    <source>
        <dbReference type="SAM" id="MobiDB-lite"/>
    </source>
</evidence>
<keyword evidence="15" id="KW-1133">Transmembrane helix</keyword>
<feature type="domain" description="PASTA" evidence="17">
    <location>
        <begin position="422"/>
        <end position="491"/>
    </location>
</feature>
<evidence type="ECO:0000256" key="4">
    <source>
        <dbReference type="ARBA" id="ARBA00022679"/>
    </source>
</evidence>
<keyword evidence="15" id="KW-0812">Transmembrane</keyword>
<dbReference type="PANTHER" id="PTHR43289:SF34">
    <property type="entry name" value="SERINE_THREONINE-PROTEIN KINASE YBDM-RELATED"/>
    <property type="match status" value="1"/>
</dbReference>
<dbReference type="InterPro" id="IPR005543">
    <property type="entry name" value="PASTA_dom"/>
</dbReference>
<keyword evidence="8" id="KW-0735">Signal-anchor</keyword>
<dbReference type="PROSITE" id="PS00107">
    <property type="entry name" value="PROTEIN_KINASE_ATP"/>
    <property type="match status" value="1"/>
</dbReference>
<comment type="subcellular location">
    <subcellularLocation>
        <location evidence="11">Spore membrane</location>
        <topology evidence="11">Single-pass type II membrane protein</topology>
    </subcellularLocation>
</comment>
<protein>
    <recommendedName>
        <fullName evidence="12">Serine/threonine-protein kinase PrkC</fullName>
        <ecNumber evidence="1">2.7.11.1</ecNumber>
    </recommendedName>
</protein>
<keyword evidence="15" id="KW-0472">Membrane</keyword>
<evidence type="ECO:0000256" key="3">
    <source>
        <dbReference type="ARBA" id="ARBA00022544"/>
    </source>
</evidence>
<dbReference type="EC" id="2.7.11.1" evidence="1"/>
<evidence type="ECO:0000256" key="9">
    <source>
        <dbReference type="ARBA" id="ARBA00047899"/>
    </source>
</evidence>
<feature type="binding site" evidence="13">
    <location>
        <position position="39"/>
    </location>
    <ligand>
        <name>ATP</name>
        <dbReference type="ChEBI" id="CHEBI:30616"/>
    </ligand>
</feature>
<keyword evidence="4" id="KW-0808">Transferase</keyword>
<evidence type="ECO:0000256" key="7">
    <source>
        <dbReference type="ARBA" id="ARBA00022840"/>
    </source>
</evidence>
<comment type="catalytic activity">
    <reaction evidence="9">
        <text>L-threonyl-[protein] + ATP = O-phospho-L-threonyl-[protein] + ADP + H(+)</text>
        <dbReference type="Rhea" id="RHEA:46608"/>
        <dbReference type="Rhea" id="RHEA-COMP:11060"/>
        <dbReference type="Rhea" id="RHEA-COMP:11605"/>
        <dbReference type="ChEBI" id="CHEBI:15378"/>
        <dbReference type="ChEBI" id="CHEBI:30013"/>
        <dbReference type="ChEBI" id="CHEBI:30616"/>
        <dbReference type="ChEBI" id="CHEBI:61977"/>
        <dbReference type="ChEBI" id="CHEBI:456216"/>
        <dbReference type="EC" id="2.7.11.1"/>
    </reaction>
</comment>
<feature type="domain" description="PASTA" evidence="17">
    <location>
        <begin position="352"/>
        <end position="421"/>
    </location>
</feature>
<dbReference type="RefSeq" id="WP_100667887.1">
    <property type="nucleotide sequence ID" value="NZ_CP024955.1"/>
</dbReference>
<evidence type="ECO:0000256" key="15">
    <source>
        <dbReference type="SAM" id="Phobius"/>
    </source>
</evidence>
<dbReference type="Gene3D" id="3.30.200.20">
    <property type="entry name" value="Phosphorylase Kinase, domain 1"/>
    <property type="match status" value="1"/>
</dbReference>
<dbReference type="EMBL" id="CP024955">
    <property type="protein sequence ID" value="ATY85092.1"/>
    <property type="molecule type" value="Genomic_DNA"/>
</dbReference>
<evidence type="ECO:0000256" key="13">
    <source>
        <dbReference type="PROSITE-ProRule" id="PRU10141"/>
    </source>
</evidence>
<dbReference type="Pfam" id="PF03793">
    <property type="entry name" value="PASTA"/>
    <property type="match status" value="3"/>
</dbReference>